<name>A0AAV5MVG3_9ROSI</name>
<protein>
    <submittedName>
        <fullName evidence="1">Uncharacterized protein</fullName>
    </submittedName>
</protein>
<dbReference type="EMBL" id="BPVZ01002642">
    <property type="protein sequence ID" value="GKV53991.1"/>
    <property type="molecule type" value="Genomic_DNA"/>
</dbReference>
<organism evidence="1 2">
    <name type="scientific">Rubroshorea leprosula</name>
    <dbReference type="NCBI Taxonomy" id="152421"/>
    <lineage>
        <taxon>Eukaryota</taxon>
        <taxon>Viridiplantae</taxon>
        <taxon>Streptophyta</taxon>
        <taxon>Embryophyta</taxon>
        <taxon>Tracheophyta</taxon>
        <taxon>Spermatophyta</taxon>
        <taxon>Magnoliopsida</taxon>
        <taxon>eudicotyledons</taxon>
        <taxon>Gunneridae</taxon>
        <taxon>Pentapetalae</taxon>
        <taxon>rosids</taxon>
        <taxon>malvids</taxon>
        <taxon>Malvales</taxon>
        <taxon>Dipterocarpaceae</taxon>
        <taxon>Rubroshorea</taxon>
    </lineage>
</organism>
<proteinExistence type="predicted"/>
<dbReference type="AlphaFoldDB" id="A0AAV5MVG3"/>
<reference evidence="1 2" key="1">
    <citation type="journal article" date="2021" name="Commun. Biol.">
        <title>The genome of Shorea leprosula (Dipterocarpaceae) highlights the ecological relevance of drought in aseasonal tropical rainforests.</title>
        <authorList>
            <person name="Ng K.K.S."/>
            <person name="Kobayashi M.J."/>
            <person name="Fawcett J.A."/>
            <person name="Hatakeyama M."/>
            <person name="Paape T."/>
            <person name="Ng C.H."/>
            <person name="Ang C.C."/>
            <person name="Tnah L.H."/>
            <person name="Lee C.T."/>
            <person name="Nishiyama T."/>
            <person name="Sese J."/>
            <person name="O'Brien M.J."/>
            <person name="Copetti D."/>
            <person name="Mohd Noor M.I."/>
            <person name="Ong R.C."/>
            <person name="Putra M."/>
            <person name="Sireger I.Z."/>
            <person name="Indrioko S."/>
            <person name="Kosugi Y."/>
            <person name="Izuno A."/>
            <person name="Isagi Y."/>
            <person name="Lee S.L."/>
            <person name="Shimizu K.K."/>
        </authorList>
    </citation>
    <scope>NUCLEOTIDE SEQUENCE [LARGE SCALE GENOMIC DNA]</scope>
    <source>
        <strain evidence="1">214</strain>
    </source>
</reference>
<sequence>MLHNPSHLHMHVRSAHLIPMCMLDNISSAISMCYAILDASFSYVLHHPSSAIDLHVRTCSAPMLQISTLLAPILLHAGDILSHLQSNPSPTVCCNSLQPTIGSQVNIRLLASTFDSQHQHSTLNINIRLSESTFDSQHEHSASTFDS</sequence>
<dbReference type="Proteomes" id="UP001054252">
    <property type="component" value="Unassembled WGS sequence"/>
</dbReference>
<evidence type="ECO:0000313" key="2">
    <source>
        <dbReference type="Proteomes" id="UP001054252"/>
    </source>
</evidence>
<evidence type="ECO:0000313" key="1">
    <source>
        <dbReference type="EMBL" id="GKV53991.1"/>
    </source>
</evidence>
<comment type="caution">
    <text evidence="1">The sequence shown here is derived from an EMBL/GenBank/DDBJ whole genome shotgun (WGS) entry which is preliminary data.</text>
</comment>
<gene>
    <name evidence="1" type="ORF">SLEP1_g60501</name>
</gene>
<keyword evidence="2" id="KW-1185">Reference proteome</keyword>
<accession>A0AAV5MVG3</accession>